<evidence type="ECO:0000313" key="2">
    <source>
        <dbReference type="Proteomes" id="UP000886998"/>
    </source>
</evidence>
<sequence length="58" mass="6908">GSSVKSWFNTAIFYNTHLYDDFNYLAPLKHQQAISVLDSLRHISTRRYLMFVNYFTCL</sequence>
<dbReference type="Proteomes" id="UP000886998">
    <property type="component" value="Unassembled WGS sequence"/>
</dbReference>
<comment type="caution">
    <text evidence="1">The sequence shown here is derived from an EMBL/GenBank/DDBJ whole genome shotgun (WGS) entry which is preliminary data.</text>
</comment>
<dbReference type="AlphaFoldDB" id="A0A8X6MBW5"/>
<proteinExistence type="predicted"/>
<evidence type="ECO:0000313" key="1">
    <source>
        <dbReference type="EMBL" id="GFS44684.1"/>
    </source>
</evidence>
<accession>A0A8X6MBW5</accession>
<dbReference type="OrthoDB" id="6430898at2759"/>
<protein>
    <submittedName>
        <fullName evidence="1">Uncharacterized protein</fullName>
    </submittedName>
</protein>
<dbReference type="EMBL" id="BMAV01025782">
    <property type="protein sequence ID" value="GFS44684.1"/>
    <property type="molecule type" value="Genomic_DNA"/>
</dbReference>
<gene>
    <name evidence="1" type="ORF">TNIN_93801</name>
</gene>
<organism evidence="1 2">
    <name type="scientific">Trichonephila inaurata madagascariensis</name>
    <dbReference type="NCBI Taxonomy" id="2747483"/>
    <lineage>
        <taxon>Eukaryota</taxon>
        <taxon>Metazoa</taxon>
        <taxon>Ecdysozoa</taxon>
        <taxon>Arthropoda</taxon>
        <taxon>Chelicerata</taxon>
        <taxon>Arachnida</taxon>
        <taxon>Araneae</taxon>
        <taxon>Araneomorphae</taxon>
        <taxon>Entelegynae</taxon>
        <taxon>Araneoidea</taxon>
        <taxon>Nephilidae</taxon>
        <taxon>Trichonephila</taxon>
        <taxon>Trichonephila inaurata</taxon>
    </lineage>
</organism>
<name>A0A8X6MBW5_9ARAC</name>
<keyword evidence="2" id="KW-1185">Reference proteome</keyword>
<reference evidence="1" key="1">
    <citation type="submission" date="2020-08" db="EMBL/GenBank/DDBJ databases">
        <title>Multicomponent nature underlies the extraordinary mechanical properties of spider dragline silk.</title>
        <authorList>
            <person name="Kono N."/>
            <person name="Nakamura H."/>
            <person name="Mori M."/>
            <person name="Yoshida Y."/>
            <person name="Ohtoshi R."/>
            <person name="Malay A.D."/>
            <person name="Moran D.A.P."/>
            <person name="Tomita M."/>
            <person name="Numata K."/>
            <person name="Arakawa K."/>
        </authorList>
    </citation>
    <scope>NUCLEOTIDE SEQUENCE</scope>
</reference>
<feature type="non-terminal residue" evidence="1">
    <location>
        <position position="1"/>
    </location>
</feature>